<dbReference type="AlphaFoldDB" id="A0A4R4E4Q7"/>
<dbReference type="OrthoDB" id="9804645at2"/>
<gene>
    <name evidence="9" type="ORF">E0486_09025</name>
</gene>
<dbReference type="SMART" id="SM00388">
    <property type="entry name" value="HisKA"/>
    <property type="match status" value="1"/>
</dbReference>
<dbReference type="CDD" id="cd00082">
    <property type="entry name" value="HisKA"/>
    <property type="match status" value="1"/>
</dbReference>
<keyword evidence="7" id="KW-1133">Transmembrane helix</keyword>
<dbReference type="Pfam" id="PF02518">
    <property type="entry name" value="HATPase_c"/>
    <property type="match status" value="1"/>
</dbReference>
<name>A0A4R4E4Q7_9BACT</name>
<feature type="domain" description="Histidine kinase" evidence="8">
    <location>
        <begin position="115"/>
        <end position="327"/>
    </location>
</feature>
<dbReference type="SMART" id="SM00387">
    <property type="entry name" value="HATPase_c"/>
    <property type="match status" value="1"/>
</dbReference>
<keyword evidence="6" id="KW-0902">Two-component regulatory system</keyword>
<protein>
    <recommendedName>
        <fullName evidence="2">histidine kinase</fullName>
        <ecNumber evidence="2">2.7.13.3</ecNumber>
    </recommendedName>
</protein>
<dbReference type="PANTHER" id="PTHR45453:SF1">
    <property type="entry name" value="PHOSPHATE REGULON SENSOR PROTEIN PHOR"/>
    <property type="match status" value="1"/>
</dbReference>
<dbReference type="PRINTS" id="PR00344">
    <property type="entry name" value="BCTRLSENSOR"/>
</dbReference>
<dbReference type="InterPro" id="IPR005467">
    <property type="entry name" value="His_kinase_dom"/>
</dbReference>
<dbReference type="InterPro" id="IPR003594">
    <property type="entry name" value="HATPase_dom"/>
</dbReference>
<dbReference type="SUPFAM" id="SSF47384">
    <property type="entry name" value="Homodimeric domain of signal transducing histidine kinase"/>
    <property type="match status" value="1"/>
</dbReference>
<evidence type="ECO:0000256" key="4">
    <source>
        <dbReference type="ARBA" id="ARBA00022679"/>
    </source>
</evidence>
<dbReference type="RefSeq" id="WP_131851837.1">
    <property type="nucleotide sequence ID" value="NZ_SKFH01000011.1"/>
</dbReference>
<keyword evidence="10" id="KW-1185">Reference proteome</keyword>
<dbReference type="SUPFAM" id="SSF55874">
    <property type="entry name" value="ATPase domain of HSP90 chaperone/DNA topoisomerase II/histidine kinase"/>
    <property type="match status" value="1"/>
</dbReference>
<evidence type="ECO:0000313" key="10">
    <source>
        <dbReference type="Proteomes" id="UP000295164"/>
    </source>
</evidence>
<evidence type="ECO:0000256" key="3">
    <source>
        <dbReference type="ARBA" id="ARBA00022553"/>
    </source>
</evidence>
<dbReference type="PANTHER" id="PTHR45453">
    <property type="entry name" value="PHOSPHATE REGULON SENSOR PROTEIN PHOR"/>
    <property type="match status" value="1"/>
</dbReference>
<evidence type="ECO:0000256" key="6">
    <source>
        <dbReference type="ARBA" id="ARBA00023012"/>
    </source>
</evidence>
<evidence type="ECO:0000256" key="7">
    <source>
        <dbReference type="SAM" id="Phobius"/>
    </source>
</evidence>
<dbReference type="GO" id="GO:0005886">
    <property type="term" value="C:plasma membrane"/>
    <property type="evidence" value="ECO:0007669"/>
    <property type="project" value="TreeGrafter"/>
</dbReference>
<dbReference type="GO" id="GO:0016036">
    <property type="term" value="P:cellular response to phosphate starvation"/>
    <property type="evidence" value="ECO:0007669"/>
    <property type="project" value="TreeGrafter"/>
</dbReference>
<accession>A0A4R4E4Q7</accession>
<dbReference type="EMBL" id="SKFH01000011">
    <property type="protein sequence ID" value="TCZ72223.1"/>
    <property type="molecule type" value="Genomic_DNA"/>
</dbReference>
<keyword evidence="5 9" id="KW-0418">Kinase</keyword>
<dbReference type="PROSITE" id="PS50109">
    <property type="entry name" value="HIS_KIN"/>
    <property type="match status" value="1"/>
</dbReference>
<keyword evidence="4" id="KW-0808">Transferase</keyword>
<dbReference type="InterPro" id="IPR003661">
    <property type="entry name" value="HisK_dim/P_dom"/>
</dbReference>
<comment type="catalytic activity">
    <reaction evidence="1">
        <text>ATP + protein L-histidine = ADP + protein N-phospho-L-histidine.</text>
        <dbReference type="EC" id="2.7.13.3"/>
    </reaction>
</comment>
<dbReference type="GO" id="GO:0000155">
    <property type="term" value="F:phosphorelay sensor kinase activity"/>
    <property type="evidence" value="ECO:0007669"/>
    <property type="project" value="InterPro"/>
</dbReference>
<proteinExistence type="predicted"/>
<dbReference type="InterPro" id="IPR036097">
    <property type="entry name" value="HisK_dim/P_sf"/>
</dbReference>
<organism evidence="9 10">
    <name type="scientific">Flaviaesturariibacter aridisoli</name>
    <dbReference type="NCBI Taxonomy" id="2545761"/>
    <lineage>
        <taxon>Bacteria</taxon>
        <taxon>Pseudomonadati</taxon>
        <taxon>Bacteroidota</taxon>
        <taxon>Chitinophagia</taxon>
        <taxon>Chitinophagales</taxon>
        <taxon>Chitinophagaceae</taxon>
        <taxon>Flaviaestuariibacter</taxon>
    </lineage>
</organism>
<dbReference type="GO" id="GO:0004721">
    <property type="term" value="F:phosphoprotein phosphatase activity"/>
    <property type="evidence" value="ECO:0007669"/>
    <property type="project" value="TreeGrafter"/>
</dbReference>
<feature type="transmembrane region" description="Helical" evidence="7">
    <location>
        <begin position="77"/>
        <end position="99"/>
    </location>
</feature>
<reference evidence="9 10" key="1">
    <citation type="submission" date="2019-03" db="EMBL/GenBank/DDBJ databases">
        <authorList>
            <person name="Kim M.K.M."/>
        </authorList>
    </citation>
    <scope>NUCLEOTIDE SEQUENCE [LARGE SCALE GENOMIC DNA]</scope>
    <source>
        <strain evidence="9 10">17J68-15</strain>
    </source>
</reference>
<dbReference type="Proteomes" id="UP000295164">
    <property type="component" value="Unassembled WGS sequence"/>
</dbReference>
<evidence type="ECO:0000256" key="5">
    <source>
        <dbReference type="ARBA" id="ARBA00022777"/>
    </source>
</evidence>
<dbReference type="EC" id="2.7.13.3" evidence="2"/>
<dbReference type="CDD" id="cd00075">
    <property type="entry name" value="HATPase"/>
    <property type="match status" value="1"/>
</dbReference>
<sequence>MAAANRPQTRLVTIVFWVLLFYIIAALVWWLLSLERQNKEIYDLKIWASAPLIGESEQGAAVGRALQAQYERNTRKYVYEGVTFLALILFGAAYIYRLVRRQFQVQRQQQNFVMAITHELKTPLSVARLNLETLQRRQLPEDTQRRLLQASLEETMRLDTLINNVLLSSQLDDAAYHPTREDVDLSGIVRSVLDEVRRRNPERCVNSTVPEGVTVTGDPLLLRLLVSNLLENAAKYARDACFSCSLGTDRGQVVFQVSDEGPGIPDAEKKRVFEKFYRVGNEQTRRAKGTGLGLYICSRIARAHDAGITLSDNEPQGATFTVRFKKP</sequence>
<evidence type="ECO:0000313" key="9">
    <source>
        <dbReference type="EMBL" id="TCZ72223.1"/>
    </source>
</evidence>
<dbReference type="InterPro" id="IPR036890">
    <property type="entry name" value="HATPase_C_sf"/>
</dbReference>
<dbReference type="InterPro" id="IPR004358">
    <property type="entry name" value="Sig_transdc_His_kin-like_C"/>
</dbReference>
<keyword evidence="7" id="KW-0472">Membrane</keyword>
<evidence type="ECO:0000256" key="1">
    <source>
        <dbReference type="ARBA" id="ARBA00000085"/>
    </source>
</evidence>
<keyword evidence="3" id="KW-0597">Phosphoprotein</keyword>
<evidence type="ECO:0000256" key="2">
    <source>
        <dbReference type="ARBA" id="ARBA00012438"/>
    </source>
</evidence>
<comment type="caution">
    <text evidence="9">The sequence shown here is derived from an EMBL/GenBank/DDBJ whole genome shotgun (WGS) entry which is preliminary data.</text>
</comment>
<keyword evidence="7" id="KW-0812">Transmembrane</keyword>
<feature type="transmembrane region" description="Helical" evidence="7">
    <location>
        <begin position="12"/>
        <end position="32"/>
    </location>
</feature>
<dbReference type="Gene3D" id="1.10.287.130">
    <property type="match status" value="1"/>
</dbReference>
<dbReference type="Gene3D" id="3.30.565.10">
    <property type="entry name" value="Histidine kinase-like ATPase, C-terminal domain"/>
    <property type="match status" value="1"/>
</dbReference>
<evidence type="ECO:0000259" key="8">
    <source>
        <dbReference type="PROSITE" id="PS50109"/>
    </source>
</evidence>
<dbReference type="InterPro" id="IPR050351">
    <property type="entry name" value="BphY/WalK/GraS-like"/>
</dbReference>
<dbReference type="Pfam" id="PF00512">
    <property type="entry name" value="HisKA"/>
    <property type="match status" value="1"/>
</dbReference>